<dbReference type="OrthoDB" id="3682664at2759"/>
<evidence type="ECO:0000256" key="1">
    <source>
        <dbReference type="SAM" id="SignalP"/>
    </source>
</evidence>
<protein>
    <submittedName>
        <fullName evidence="2">Bys1 family protein</fullName>
    </submittedName>
</protein>
<dbReference type="Pfam" id="PF04681">
    <property type="entry name" value="Bys1"/>
    <property type="match status" value="1"/>
</dbReference>
<sequence length="156" mass="16112">MMVNLTSIIVAAGAAVSQSVSALGHARVANKCNFSVHAWSVGTNVSGPVKIDAGHVFGERFVSDRTSGGRAIKITKTADGLYQGDPQTILAYSLNGDTVFYDLSDVFGDAFAGSKLEVTGNASGCRPIVWQDGTPPAGSQVKSCTSEADVILTLCA</sequence>
<keyword evidence="1" id="KW-0732">Signal</keyword>
<feature type="chain" id="PRO_5034392995" evidence="1">
    <location>
        <begin position="23"/>
        <end position="156"/>
    </location>
</feature>
<evidence type="ECO:0000313" key="2">
    <source>
        <dbReference type="EMBL" id="KAF4592122.1"/>
    </source>
</evidence>
<name>A0A8H4VFE4_9HYPO</name>
<accession>A0A8H4VFE4</accession>
<dbReference type="PANTHER" id="PTHR36195:SF4">
    <property type="entry name" value="DOMAIN PROTEIN, PUTATIVE (AFU_ORTHOLOGUE AFUA_5G01990)-RELATED"/>
    <property type="match status" value="1"/>
</dbReference>
<dbReference type="AlphaFoldDB" id="A0A8H4VFE4"/>
<dbReference type="Proteomes" id="UP000562929">
    <property type="component" value="Unassembled WGS sequence"/>
</dbReference>
<organism evidence="2 3">
    <name type="scientific">Ophiocordyceps camponoti-floridani</name>
    <dbReference type="NCBI Taxonomy" id="2030778"/>
    <lineage>
        <taxon>Eukaryota</taxon>
        <taxon>Fungi</taxon>
        <taxon>Dikarya</taxon>
        <taxon>Ascomycota</taxon>
        <taxon>Pezizomycotina</taxon>
        <taxon>Sordariomycetes</taxon>
        <taxon>Hypocreomycetidae</taxon>
        <taxon>Hypocreales</taxon>
        <taxon>Ophiocordycipitaceae</taxon>
        <taxon>Ophiocordyceps</taxon>
    </lineage>
</organism>
<feature type="signal peptide" evidence="1">
    <location>
        <begin position="1"/>
        <end position="22"/>
    </location>
</feature>
<proteinExistence type="predicted"/>
<dbReference type="EMBL" id="JAACLJ010000002">
    <property type="protein sequence ID" value="KAF4592122.1"/>
    <property type="molecule type" value="Genomic_DNA"/>
</dbReference>
<reference evidence="2 3" key="1">
    <citation type="journal article" date="2020" name="G3 (Bethesda)">
        <title>Genetic Underpinnings of Host Manipulation by Ophiocordyceps as Revealed by Comparative Transcriptomics.</title>
        <authorList>
            <person name="Will I."/>
            <person name="Das B."/>
            <person name="Trinh T."/>
            <person name="Brachmann A."/>
            <person name="Ohm R.A."/>
            <person name="de Bekker C."/>
        </authorList>
    </citation>
    <scope>NUCLEOTIDE SEQUENCE [LARGE SCALE GENOMIC DNA]</scope>
    <source>
        <strain evidence="2 3">EC05</strain>
    </source>
</reference>
<keyword evidence="3" id="KW-1185">Reference proteome</keyword>
<dbReference type="PANTHER" id="PTHR36195">
    <property type="entry name" value="DOMAIN PROTEIN, PUTATIVE (AFU_ORTHOLOGUE AFUA_5G01990)-RELATED-RELATED"/>
    <property type="match status" value="1"/>
</dbReference>
<dbReference type="InterPro" id="IPR006771">
    <property type="entry name" value="CetA-like"/>
</dbReference>
<evidence type="ECO:0000313" key="3">
    <source>
        <dbReference type="Proteomes" id="UP000562929"/>
    </source>
</evidence>
<comment type="caution">
    <text evidence="2">The sequence shown here is derived from an EMBL/GenBank/DDBJ whole genome shotgun (WGS) entry which is preliminary data.</text>
</comment>
<gene>
    <name evidence="2" type="ORF">GQ602_002421</name>
</gene>